<evidence type="ECO:0000256" key="4">
    <source>
        <dbReference type="ARBA" id="ARBA00022692"/>
    </source>
</evidence>
<dbReference type="KEGG" id="cmiu:B1H56_11910"/>
<evidence type="ECO:0000256" key="5">
    <source>
        <dbReference type="ARBA" id="ARBA00022989"/>
    </source>
</evidence>
<feature type="transmembrane region" description="Helical" evidence="7">
    <location>
        <begin position="341"/>
        <end position="363"/>
    </location>
</feature>
<dbReference type="STRING" id="626937.HMPREF3293_01452"/>
<feature type="transmembrane region" description="Helical" evidence="7">
    <location>
        <begin position="284"/>
        <end position="303"/>
    </location>
</feature>
<feature type="domain" description="Major facilitator superfamily (MFS) profile" evidence="8">
    <location>
        <begin position="9"/>
        <end position="396"/>
    </location>
</feature>
<evidence type="ECO:0000259" key="8">
    <source>
        <dbReference type="PROSITE" id="PS50850"/>
    </source>
</evidence>
<feature type="transmembrane region" description="Helical" evidence="7">
    <location>
        <begin position="219"/>
        <end position="241"/>
    </location>
</feature>
<dbReference type="SUPFAM" id="SSF103473">
    <property type="entry name" value="MFS general substrate transporter"/>
    <property type="match status" value="1"/>
</dbReference>
<keyword evidence="3" id="KW-0813">Transport</keyword>
<dbReference type="PROSITE" id="PS50850">
    <property type="entry name" value="MFS"/>
    <property type="match status" value="1"/>
</dbReference>
<keyword evidence="6 7" id="KW-0472">Membrane</keyword>
<dbReference type="GO" id="GO:0022857">
    <property type="term" value="F:transmembrane transporter activity"/>
    <property type="evidence" value="ECO:0007669"/>
    <property type="project" value="InterPro"/>
</dbReference>
<organism evidence="9 10">
    <name type="scientific">Christensenella minuta</name>
    <dbReference type="NCBI Taxonomy" id="626937"/>
    <lineage>
        <taxon>Bacteria</taxon>
        <taxon>Bacillati</taxon>
        <taxon>Bacillota</taxon>
        <taxon>Clostridia</taxon>
        <taxon>Christensenellales</taxon>
        <taxon>Christensenellaceae</taxon>
        <taxon>Christensenella</taxon>
    </lineage>
</organism>
<dbReference type="RefSeq" id="WP_066520785.1">
    <property type="nucleotide sequence ID" value="NZ_CABMOF010000004.1"/>
</dbReference>
<keyword evidence="4 7" id="KW-0812">Transmembrane</keyword>
<proteinExistence type="inferred from homology"/>
<dbReference type="GO" id="GO:0005886">
    <property type="term" value="C:plasma membrane"/>
    <property type="evidence" value="ECO:0007669"/>
    <property type="project" value="UniProtKB-SubCell"/>
</dbReference>
<evidence type="ECO:0000256" key="1">
    <source>
        <dbReference type="ARBA" id="ARBA00004651"/>
    </source>
</evidence>
<feature type="transmembrane region" description="Helical" evidence="7">
    <location>
        <begin position="97"/>
        <end position="118"/>
    </location>
</feature>
<accession>A0A136Q502</accession>
<dbReference type="PANTHER" id="PTHR23514:SF3">
    <property type="entry name" value="BYPASS OF STOP CODON PROTEIN 6"/>
    <property type="match status" value="1"/>
</dbReference>
<keyword evidence="5 7" id="KW-1133">Transmembrane helix</keyword>
<feature type="transmembrane region" description="Helical" evidence="7">
    <location>
        <begin position="75"/>
        <end position="91"/>
    </location>
</feature>
<evidence type="ECO:0000313" key="9">
    <source>
        <dbReference type="EMBL" id="KXK65730.1"/>
    </source>
</evidence>
<dbReference type="PANTHER" id="PTHR23514">
    <property type="entry name" value="BYPASS OF STOP CODON PROTEIN 6"/>
    <property type="match status" value="1"/>
</dbReference>
<feature type="transmembrane region" description="Helical" evidence="7">
    <location>
        <begin position="164"/>
        <end position="185"/>
    </location>
</feature>
<comment type="subcellular location">
    <subcellularLocation>
        <location evidence="1">Cell membrane</location>
        <topology evidence="1">Multi-pass membrane protein</topology>
    </subcellularLocation>
</comment>
<evidence type="ECO:0000256" key="2">
    <source>
        <dbReference type="ARBA" id="ARBA00008335"/>
    </source>
</evidence>
<dbReference type="EMBL" id="LSZW01000057">
    <property type="protein sequence ID" value="KXK65730.1"/>
    <property type="molecule type" value="Genomic_DNA"/>
</dbReference>
<reference evidence="9 10" key="1">
    <citation type="submission" date="2016-02" db="EMBL/GenBank/DDBJ databases">
        <authorList>
            <person name="Wen L."/>
            <person name="He K."/>
            <person name="Yang H."/>
        </authorList>
    </citation>
    <scope>NUCLEOTIDE SEQUENCE [LARGE SCALE GENOMIC DNA]</scope>
    <source>
        <strain evidence="9 10">DSM 22607</strain>
    </source>
</reference>
<evidence type="ECO:0000256" key="3">
    <source>
        <dbReference type="ARBA" id="ARBA00022448"/>
    </source>
</evidence>
<evidence type="ECO:0000256" key="7">
    <source>
        <dbReference type="SAM" id="Phobius"/>
    </source>
</evidence>
<dbReference type="InterPro" id="IPR051788">
    <property type="entry name" value="MFS_Transporter"/>
</dbReference>
<dbReference type="InterPro" id="IPR020846">
    <property type="entry name" value="MFS_dom"/>
</dbReference>
<evidence type="ECO:0000256" key="6">
    <source>
        <dbReference type="ARBA" id="ARBA00023136"/>
    </source>
</evidence>
<name>A0A136Q502_9FIRM</name>
<dbReference type="Gene3D" id="1.20.1250.20">
    <property type="entry name" value="MFS general substrate transporter like domains"/>
    <property type="match status" value="1"/>
</dbReference>
<dbReference type="InterPro" id="IPR011701">
    <property type="entry name" value="MFS"/>
</dbReference>
<feature type="transmembrane region" description="Helical" evidence="7">
    <location>
        <begin position="12"/>
        <end position="36"/>
    </location>
</feature>
<feature type="transmembrane region" description="Helical" evidence="7">
    <location>
        <begin position="48"/>
        <end position="68"/>
    </location>
</feature>
<feature type="transmembrane region" description="Helical" evidence="7">
    <location>
        <begin position="253"/>
        <end position="272"/>
    </location>
</feature>
<comment type="caution">
    <text evidence="9">The sequence shown here is derived from an EMBL/GenBank/DDBJ whole genome shotgun (WGS) entry which is preliminary data.</text>
</comment>
<feature type="transmembrane region" description="Helical" evidence="7">
    <location>
        <begin position="309"/>
        <end position="334"/>
    </location>
</feature>
<dbReference type="InterPro" id="IPR036259">
    <property type="entry name" value="MFS_trans_sf"/>
</dbReference>
<keyword evidence="10" id="KW-1185">Reference proteome</keyword>
<protein>
    <submittedName>
        <fullName evidence="9">Transporter, major facilitator family protein</fullName>
    </submittedName>
</protein>
<comment type="similarity">
    <text evidence="2">Belongs to the major facilitator superfamily.</text>
</comment>
<evidence type="ECO:0000313" key="10">
    <source>
        <dbReference type="Proteomes" id="UP000070366"/>
    </source>
</evidence>
<sequence length="401" mass="42600">MQKQKTTQFYTIILLATFVCYALYVVLFGTLSTTMMDFYSIGTSAQGIFTMVGSIGGIAAALFCALLGERFFKPRIVAFGVLILGIATTLVGFAPPYLIVCVCALLSGIGYTVIDVMGQATVTEYFPDKTKTLLPMVQIFFGAGTMIGPIMMAAMLSPGDSHSFVNPFLFVGILSLAVTLVYTLSLKKATPELSKVDLTSIAQNAKENPAEIFKSPKSWVILLGCGLFSCFTTATAAWYPAFFSTVRGFSVEMAALMLTLYYVGTLAMRLLGPFIFRKLQPQRVYVLFSIISIVCMFGAVNIASAPIAMVLTALGGAFCALNVVSVVMISTALFPTRKASATSLAVFAFNIGGMVAPALIGALAETSGLQLPLNVFIAVFAVSVAVMAALCAKCKKELADA</sequence>
<dbReference type="Pfam" id="PF07690">
    <property type="entry name" value="MFS_1"/>
    <property type="match status" value="1"/>
</dbReference>
<feature type="transmembrane region" description="Helical" evidence="7">
    <location>
        <begin position="139"/>
        <end position="158"/>
    </location>
</feature>
<feature type="transmembrane region" description="Helical" evidence="7">
    <location>
        <begin position="369"/>
        <end position="392"/>
    </location>
</feature>
<gene>
    <name evidence="9" type="ORF">HMPREF3293_01452</name>
</gene>
<dbReference type="AlphaFoldDB" id="A0A136Q502"/>
<dbReference type="Proteomes" id="UP000070366">
    <property type="component" value="Unassembled WGS sequence"/>
</dbReference>
<dbReference type="OrthoDB" id="2086353at2"/>